<gene>
    <name evidence="1" type="ORF">OVA965_LOCUS41264</name>
    <name evidence="2" type="ORF">TMI583_LOCUS42866</name>
</gene>
<sequence>MQLVKIAHELAFTSGLNL</sequence>
<name>A0A8S2FYH0_9BILA</name>
<dbReference type="AlphaFoldDB" id="A0A8S2FYH0"/>
<proteinExistence type="predicted"/>
<evidence type="ECO:0000313" key="3">
    <source>
        <dbReference type="Proteomes" id="UP000677228"/>
    </source>
</evidence>
<dbReference type="EMBL" id="CAJOBA010070307">
    <property type="protein sequence ID" value="CAF4387608.1"/>
    <property type="molecule type" value="Genomic_DNA"/>
</dbReference>
<dbReference type="Proteomes" id="UP000677228">
    <property type="component" value="Unassembled WGS sequence"/>
</dbReference>
<dbReference type="Proteomes" id="UP000682733">
    <property type="component" value="Unassembled WGS sequence"/>
</dbReference>
<dbReference type="EMBL" id="CAJNOK010047071">
    <property type="protein sequence ID" value="CAF1586096.1"/>
    <property type="molecule type" value="Genomic_DNA"/>
</dbReference>
<comment type="caution">
    <text evidence="1">The sequence shown here is derived from an EMBL/GenBank/DDBJ whole genome shotgun (WGS) entry which is preliminary data.</text>
</comment>
<protein>
    <submittedName>
        <fullName evidence="1">Uncharacterized protein</fullName>
    </submittedName>
</protein>
<evidence type="ECO:0000313" key="1">
    <source>
        <dbReference type="EMBL" id="CAF1586096.1"/>
    </source>
</evidence>
<reference evidence="1" key="1">
    <citation type="submission" date="2021-02" db="EMBL/GenBank/DDBJ databases">
        <authorList>
            <person name="Nowell W R."/>
        </authorList>
    </citation>
    <scope>NUCLEOTIDE SEQUENCE</scope>
</reference>
<accession>A0A8S2FYH0</accession>
<organism evidence="1 3">
    <name type="scientific">Didymodactylos carnosus</name>
    <dbReference type="NCBI Taxonomy" id="1234261"/>
    <lineage>
        <taxon>Eukaryota</taxon>
        <taxon>Metazoa</taxon>
        <taxon>Spiralia</taxon>
        <taxon>Gnathifera</taxon>
        <taxon>Rotifera</taxon>
        <taxon>Eurotatoria</taxon>
        <taxon>Bdelloidea</taxon>
        <taxon>Philodinida</taxon>
        <taxon>Philodinidae</taxon>
        <taxon>Didymodactylos</taxon>
    </lineage>
</organism>
<evidence type="ECO:0000313" key="2">
    <source>
        <dbReference type="EMBL" id="CAF4387608.1"/>
    </source>
</evidence>
<feature type="non-terminal residue" evidence="1">
    <location>
        <position position="18"/>
    </location>
</feature>